<dbReference type="AlphaFoldDB" id="A0A4V5N5Q7"/>
<evidence type="ECO:0000313" key="12">
    <source>
        <dbReference type="EMBL" id="TKA32389.1"/>
    </source>
</evidence>
<sequence>MQFNSTAAALALALGASAAPSPFHHAKHSNVGPGGMVPVDMPPSGVAPSGTAPSGGLPVASSTAVALSYKISNSTSSAATGTTSAASLSDSTAESGGSLPASSGTSVLDAVQTIAAGESFDGGMVMFDRGTSCTGQEEGGDSDAVFELEDGASLSNVIIGPNQIEGVHCYGSCTLDNVWWSAVCEDAFTIKEQDSDGTTTITGGGAYGADDKVLQHNGAGTLSVSGFTVDDFGKLYRSCGNCDDMYERHVIMDDITASSGSILAGINSNYGDTATFTNINTSDVEDVCVEFEGNDTGDEPDEVSSGPSDYCIYSTSDITDS</sequence>
<dbReference type="InterPro" id="IPR004898">
    <property type="entry name" value="Pectate_lyase_PlyH/PlyE-like"/>
</dbReference>
<accession>A0A4V5N5Q7</accession>
<dbReference type="InterPro" id="IPR012334">
    <property type="entry name" value="Pectin_lyas_fold"/>
</dbReference>
<comment type="cofactor">
    <cofactor evidence="2 10">
        <name>Ca(2+)</name>
        <dbReference type="ChEBI" id="CHEBI:29108"/>
    </cofactor>
</comment>
<gene>
    <name evidence="12" type="ORF">B0A50_01495</name>
</gene>
<evidence type="ECO:0000256" key="6">
    <source>
        <dbReference type="ARBA" id="ARBA00022729"/>
    </source>
</evidence>
<comment type="similarity">
    <text evidence="4 10">Belongs to the polysaccharide lyase 3 family.</text>
</comment>
<feature type="compositionally biased region" description="Low complexity" evidence="11">
    <location>
        <begin position="36"/>
        <end position="46"/>
    </location>
</feature>
<keyword evidence="6 10" id="KW-0732">Signal</keyword>
<organism evidence="12 13">
    <name type="scientific">Salinomyces thailandicus</name>
    <dbReference type="NCBI Taxonomy" id="706561"/>
    <lineage>
        <taxon>Eukaryota</taxon>
        <taxon>Fungi</taxon>
        <taxon>Dikarya</taxon>
        <taxon>Ascomycota</taxon>
        <taxon>Pezizomycotina</taxon>
        <taxon>Dothideomycetes</taxon>
        <taxon>Dothideomycetidae</taxon>
        <taxon>Mycosphaerellales</taxon>
        <taxon>Teratosphaeriaceae</taxon>
        <taxon>Salinomyces</taxon>
    </lineage>
</organism>
<keyword evidence="13" id="KW-1185">Reference proteome</keyword>
<dbReference type="OrthoDB" id="441042at2759"/>
<dbReference type="SUPFAM" id="SSF51126">
    <property type="entry name" value="Pectin lyase-like"/>
    <property type="match status" value="1"/>
</dbReference>
<evidence type="ECO:0000256" key="9">
    <source>
        <dbReference type="ARBA" id="ARBA00025679"/>
    </source>
</evidence>
<dbReference type="GO" id="GO:0030570">
    <property type="term" value="F:pectate lyase activity"/>
    <property type="evidence" value="ECO:0007669"/>
    <property type="project" value="UniProtKB-UniRule"/>
</dbReference>
<dbReference type="Gene3D" id="2.160.20.10">
    <property type="entry name" value="Single-stranded right-handed beta-helix, Pectin lyase-like"/>
    <property type="match status" value="1"/>
</dbReference>
<name>A0A4V5N5Q7_9PEZI</name>
<evidence type="ECO:0000256" key="2">
    <source>
        <dbReference type="ARBA" id="ARBA00001913"/>
    </source>
</evidence>
<dbReference type="InterPro" id="IPR011050">
    <property type="entry name" value="Pectin_lyase_fold/virulence"/>
</dbReference>
<evidence type="ECO:0000313" key="13">
    <source>
        <dbReference type="Proteomes" id="UP000308549"/>
    </source>
</evidence>
<comment type="function">
    <text evidence="9 10">Pectinolytic enzyme consist of four classes of enzymes: pectin lyase, polygalacturonase, pectin methylesterase and rhamnogalacturonase. Among pectinolytic enzymes, pectin lyase is the most important in depolymerization of pectin, since it cleaves internal glycosidic bonds of highly methylated pectins. Favors pectate, the anion, over pectin, the methyl ester.</text>
</comment>
<evidence type="ECO:0000256" key="8">
    <source>
        <dbReference type="ARBA" id="ARBA00023239"/>
    </source>
</evidence>
<evidence type="ECO:0000256" key="10">
    <source>
        <dbReference type="RuleBase" id="RU367009"/>
    </source>
</evidence>
<protein>
    <recommendedName>
        <fullName evidence="10">Pectate lyase</fullName>
        <ecNumber evidence="10">4.2.2.2</ecNumber>
    </recommendedName>
</protein>
<dbReference type="Proteomes" id="UP000308549">
    <property type="component" value="Unassembled WGS sequence"/>
</dbReference>
<evidence type="ECO:0000256" key="1">
    <source>
        <dbReference type="ARBA" id="ARBA00000695"/>
    </source>
</evidence>
<reference evidence="12 13" key="1">
    <citation type="submission" date="2017-03" db="EMBL/GenBank/DDBJ databases">
        <title>Genomes of endolithic fungi from Antarctica.</title>
        <authorList>
            <person name="Coleine C."/>
            <person name="Masonjones S."/>
            <person name="Stajich J.E."/>
        </authorList>
    </citation>
    <scope>NUCLEOTIDE SEQUENCE [LARGE SCALE GENOMIC DNA]</scope>
    <source>
        <strain evidence="12 13">CCFEE 6315</strain>
    </source>
</reference>
<feature type="signal peptide" evidence="10">
    <location>
        <begin position="1"/>
        <end position="18"/>
    </location>
</feature>
<evidence type="ECO:0000256" key="4">
    <source>
        <dbReference type="ARBA" id="ARBA00006463"/>
    </source>
</evidence>
<keyword evidence="8 10" id="KW-0456">Lyase</keyword>
<evidence type="ECO:0000256" key="7">
    <source>
        <dbReference type="ARBA" id="ARBA00022837"/>
    </source>
</evidence>
<evidence type="ECO:0000256" key="11">
    <source>
        <dbReference type="SAM" id="MobiDB-lite"/>
    </source>
</evidence>
<dbReference type="GO" id="GO:0045490">
    <property type="term" value="P:pectin catabolic process"/>
    <property type="evidence" value="ECO:0007669"/>
    <property type="project" value="TreeGrafter"/>
</dbReference>
<dbReference type="PANTHER" id="PTHR33407">
    <property type="entry name" value="PECTATE LYASE F-RELATED"/>
    <property type="match status" value="1"/>
</dbReference>
<dbReference type="PANTHER" id="PTHR33407:SF9">
    <property type="entry name" value="PECTATE LYASE F-RELATED"/>
    <property type="match status" value="1"/>
</dbReference>
<proteinExistence type="inferred from homology"/>
<keyword evidence="7 10" id="KW-0106">Calcium</keyword>
<feature type="chain" id="PRO_5025076667" description="Pectate lyase" evidence="10">
    <location>
        <begin position="19"/>
        <end position="321"/>
    </location>
</feature>
<evidence type="ECO:0000256" key="3">
    <source>
        <dbReference type="ARBA" id="ARBA00004613"/>
    </source>
</evidence>
<comment type="catalytic activity">
    <reaction evidence="1 10">
        <text>Eliminative cleavage of (1-&gt;4)-alpha-D-galacturonan to give oligosaccharides with 4-deoxy-alpha-D-galact-4-enuronosyl groups at their non-reducing ends.</text>
        <dbReference type="EC" id="4.2.2.2"/>
    </reaction>
</comment>
<comment type="subcellular location">
    <subcellularLocation>
        <location evidence="3 10">Secreted</location>
    </subcellularLocation>
</comment>
<dbReference type="EC" id="4.2.2.2" evidence="10"/>
<feature type="region of interest" description="Disordered" evidence="11">
    <location>
        <begin position="22"/>
        <end position="57"/>
    </location>
</feature>
<comment type="caution">
    <text evidence="12">The sequence shown here is derived from an EMBL/GenBank/DDBJ whole genome shotgun (WGS) entry which is preliminary data.</text>
</comment>
<dbReference type="EMBL" id="NAJL01000005">
    <property type="protein sequence ID" value="TKA32389.1"/>
    <property type="molecule type" value="Genomic_DNA"/>
</dbReference>
<keyword evidence="5 10" id="KW-0964">Secreted</keyword>
<dbReference type="GO" id="GO:0005576">
    <property type="term" value="C:extracellular region"/>
    <property type="evidence" value="ECO:0007669"/>
    <property type="project" value="UniProtKB-SubCell"/>
</dbReference>
<dbReference type="Pfam" id="PF03211">
    <property type="entry name" value="Pectate_lyase"/>
    <property type="match status" value="1"/>
</dbReference>
<evidence type="ECO:0000256" key="5">
    <source>
        <dbReference type="ARBA" id="ARBA00022525"/>
    </source>
</evidence>